<accession>A0AAN9EKI2</accession>
<dbReference type="EMBL" id="JAYWIO010000005">
    <property type="protein sequence ID" value="KAK7259244.1"/>
    <property type="molecule type" value="Genomic_DNA"/>
</dbReference>
<proteinExistence type="predicted"/>
<reference evidence="1 2" key="1">
    <citation type="submission" date="2024-01" db="EMBL/GenBank/DDBJ databases">
        <title>The genomes of 5 underutilized Papilionoideae crops provide insights into root nodulation and disease resistanc.</title>
        <authorList>
            <person name="Yuan L."/>
        </authorList>
    </citation>
    <scope>NUCLEOTIDE SEQUENCE [LARGE SCALE GENOMIC DNA]</scope>
    <source>
        <strain evidence="1">ZHUSHIDOU_FW_LH</strain>
        <tissue evidence="1">Leaf</tissue>
    </source>
</reference>
<dbReference type="AlphaFoldDB" id="A0AAN9EKI2"/>
<evidence type="ECO:0000313" key="1">
    <source>
        <dbReference type="EMBL" id="KAK7259244.1"/>
    </source>
</evidence>
<gene>
    <name evidence="1" type="ORF">RIF29_24846</name>
</gene>
<name>A0AAN9EKI2_CROPI</name>
<organism evidence="1 2">
    <name type="scientific">Crotalaria pallida</name>
    <name type="common">Smooth rattlebox</name>
    <name type="synonym">Crotalaria striata</name>
    <dbReference type="NCBI Taxonomy" id="3830"/>
    <lineage>
        <taxon>Eukaryota</taxon>
        <taxon>Viridiplantae</taxon>
        <taxon>Streptophyta</taxon>
        <taxon>Embryophyta</taxon>
        <taxon>Tracheophyta</taxon>
        <taxon>Spermatophyta</taxon>
        <taxon>Magnoliopsida</taxon>
        <taxon>eudicotyledons</taxon>
        <taxon>Gunneridae</taxon>
        <taxon>Pentapetalae</taxon>
        <taxon>rosids</taxon>
        <taxon>fabids</taxon>
        <taxon>Fabales</taxon>
        <taxon>Fabaceae</taxon>
        <taxon>Papilionoideae</taxon>
        <taxon>50 kb inversion clade</taxon>
        <taxon>genistoids sensu lato</taxon>
        <taxon>core genistoids</taxon>
        <taxon>Crotalarieae</taxon>
        <taxon>Crotalaria</taxon>
    </lineage>
</organism>
<evidence type="ECO:0000313" key="2">
    <source>
        <dbReference type="Proteomes" id="UP001372338"/>
    </source>
</evidence>
<sequence length="80" mass="9167">MSIVIWISTRWTDTLLTRWRITETIPSDELPEEASFLFLISHSLSRSLSPSLSLSLFHIRSHSSLLRHRPSNGDTVSISF</sequence>
<keyword evidence="2" id="KW-1185">Reference proteome</keyword>
<protein>
    <submittedName>
        <fullName evidence="1">Uncharacterized protein</fullName>
    </submittedName>
</protein>
<comment type="caution">
    <text evidence="1">The sequence shown here is derived from an EMBL/GenBank/DDBJ whole genome shotgun (WGS) entry which is preliminary data.</text>
</comment>
<dbReference type="Proteomes" id="UP001372338">
    <property type="component" value="Unassembled WGS sequence"/>
</dbReference>